<proteinExistence type="predicted"/>
<evidence type="ECO:0000256" key="1">
    <source>
        <dbReference type="ARBA" id="ARBA00022723"/>
    </source>
</evidence>
<gene>
    <name evidence="8" type="primary">LOC136073894</name>
</gene>
<evidence type="ECO:0000313" key="8">
    <source>
        <dbReference type="RefSeq" id="XP_065675769.1"/>
    </source>
</evidence>
<dbReference type="RefSeq" id="XP_065675769.1">
    <property type="nucleotide sequence ID" value="XM_065819697.1"/>
</dbReference>
<dbReference type="GeneID" id="136073894"/>
<dbReference type="InterPro" id="IPR051559">
    <property type="entry name" value="HIF_prolyl_hydroxylases"/>
</dbReference>
<evidence type="ECO:0000256" key="3">
    <source>
        <dbReference type="ARBA" id="ARBA00022833"/>
    </source>
</evidence>
<keyword evidence="1" id="KW-0479">Metal-binding</keyword>
<dbReference type="PROSITE" id="PS01360">
    <property type="entry name" value="ZF_MYND_1"/>
    <property type="match status" value="1"/>
</dbReference>
<dbReference type="Proteomes" id="UP001652625">
    <property type="component" value="Chromosome 15"/>
</dbReference>
<dbReference type="SUPFAM" id="SSF144232">
    <property type="entry name" value="HIT/MYND zinc finger-like"/>
    <property type="match status" value="1"/>
</dbReference>
<organism evidence="7 8">
    <name type="scientific">Hydra vulgaris</name>
    <name type="common">Hydra</name>
    <name type="synonym">Hydra attenuata</name>
    <dbReference type="NCBI Taxonomy" id="6087"/>
    <lineage>
        <taxon>Eukaryota</taxon>
        <taxon>Metazoa</taxon>
        <taxon>Cnidaria</taxon>
        <taxon>Hydrozoa</taxon>
        <taxon>Hydroidolina</taxon>
        <taxon>Anthoathecata</taxon>
        <taxon>Aplanulata</taxon>
        <taxon>Hydridae</taxon>
        <taxon>Hydra</taxon>
    </lineage>
</organism>
<dbReference type="Pfam" id="PF01753">
    <property type="entry name" value="zf-MYND"/>
    <property type="match status" value="1"/>
</dbReference>
<reference evidence="8" key="1">
    <citation type="submission" date="2025-08" db="UniProtKB">
        <authorList>
            <consortium name="RefSeq"/>
        </authorList>
    </citation>
    <scope>IDENTIFICATION</scope>
</reference>
<accession>A0ABM4DMH3</accession>
<keyword evidence="3" id="KW-0862">Zinc</keyword>
<evidence type="ECO:0000256" key="5">
    <source>
        <dbReference type="PROSITE-ProRule" id="PRU00134"/>
    </source>
</evidence>
<sequence length="267" mass="30760">MSNNTRRIVACAICKSRTVFKCSRCKRVFYCSKTHQIEHWKHHKLVCQPKFFQRTITCLGPKDCFVDASRVTKEELVVFISSSLSKVGLCVLDNYLNDDIAKRVFFESQTICGGNSFNNFGETLIIKYLSKNTSLYPTIFNLQLSFNNLVDLASQDMKNNKILDKGLYVQHICRSARYNLKSDIFYENAFEKSLFNESVISCSYYSTHNYNRLNGGLSRYYIQNNKIVDIEPMFNRLVVFLANGKVIKKCSPSNIDLLIISALYKIS</sequence>
<evidence type="ECO:0000313" key="7">
    <source>
        <dbReference type="Proteomes" id="UP001652625"/>
    </source>
</evidence>
<keyword evidence="7" id="KW-1185">Reference proteome</keyword>
<dbReference type="PANTHER" id="PTHR12907:SF28">
    <property type="entry name" value="PROLYL HYDROXYLASE EGLN3"/>
    <property type="match status" value="1"/>
</dbReference>
<dbReference type="PROSITE" id="PS50865">
    <property type="entry name" value="ZF_MYND_2"/>
    <property type="match status" value="1"/>
</dbReference>
<evidence type="ECO:0000256" key="4">
    <source>
        <dbReference type="ARBA" id="ARBA00022896"/>
    </source>
</evidence>
<protein>
    <submittedName>
        <fullName evidence="8">Uncharacterized protein LOC136073894 isoform X2</fullName>
    </submittedName>
</protein>
<dbReference type="InterPro" id="IPR002893">
    <property type="entry name" value="Znf_MYND"/>
</dbReference>
<keyword evidence="4" id="KW-0847">Vitamin C</keyword>
<dbReference type="Gene3D" id="2.60.120.620">
    <property type="entry name" value="q2cbj1_9rhob like domain"/>
    <property type="match status" value="1"/>
</dbReference>
<dbReference type="Gene3D" id="6.10.140.2220">
    <property type="match status" value="1"/>
</dbReference>
<keyword evidence="2 5" id="KW-0863">Zinc-finger</keyword>
<name>A0ABM4DMH3_HYDVU</name>
<feature type="domain" description="MYND-type" evidence="6">
    <location>
        <begin position="11"/>
        <end position="47"/>
    </location>
</feature>
<evidence type="ECO:0000259" key="6">
    <source>
        <dbReference type="PROSITE" id="PS50865"/>
    </source>
</evidence>
<dbReference type="PANTHER" id="PTHR12907">
    <property type="entry name" value="EGL NINE HOMOLOG-RELATED"/>
    <property type="match status" value="1"/>
</dbReference>
<evidence type="ECO:0000256" key="2">
    <source>
        <dbReference type="ARBA" id="ARBA00022771"/>
    </source>
</evidence>